<feature type="transmembrane region" description="Helical" evidence="6">
    <location>
        <begin position="327"/>
        <end position="349"/>
    </location>
</feature>
<evidence type="ECO:0000256" key="5">
    <source>
        <dbReference type="ARBA" id="ARBA00023136"/>
    </source>
</evidence>
<keyword evidence="8" id="KW-1185">Reference proteome</keyword>
<reference evidence="7 8" key="1">
    <citation type="submission" date="2019-03" db="EMBL/GenBank/DDBJ databases">
        <title>Sequencing the genomes of 1000 actinobacteria strains.</title>
        <authorList>
            <person name="Klenk H.-P."/>
        </authorList>
    </citation>
    <scope>NUCLEOTIDE SEQUENCE [LARGE SCALE GENOMIC DNA]</scope>
    <source>
        <strain evidence="7 8">DSM 43805</strain>
    </source>
</reference>
<evidence type="ECO:0000256" key="6">
    <source>
        <dbReference type="SAM" id="Phobius"/>
    </source>
</evidence>
<dbReference type="OrthoDB" id="3460055at2"/>
<evidence type="ECO:0000256" key="3">
    <source>
        <dbReference type="ARBA" id="ARBA00022692"/>
    </source>
</evidence>
<feature type="transmembrane region" description="Helical" evidence="6">
    <location>
        <begin position="274"/>
        <end position="297"/>
    </location>
</feature>
<feature type="transmembrane region" description="Helical" evidence="6">
    <location>
        <begin position="304"/>
        <end position="321"/>
    </location>
</feature>
<evidence type="ECO:0000256" key="4">
    <source>
        <dbReference type="ARBA" id="ARBA00022989"/>
    </source>
</evidence>
<dbReference type="AlphaFoldDB" id="A0A4R6JQT5"/>
<protein>
    <submittedName>
        <fullName evidence="7">MFS transporter</fullName>
    </submittedName>
</protein>
<dbReference type="Pfam" id="PF07690">
    <property type="entry name" value="MFS_1"/>
    <property type="match status" value="2"/>
</dbReference>
<dbReference type="GO" id="GO:0022857">
    <property type="term" value="F:transmembrane transporter activity"/>
    <property type="evidence" value="ECO:0007669"/>
    <property type="project" value="InterPro"/>
</dbReference>
<evidence type="ECO:0000313" key="8">
    <source>
        <dbReference type="Proteomes" id="UP000294901"/>
    </source>
</evidence>
<dbReference type="InterPro" id="IPR036259">
    <property type="entry name" value="MFS_trans_sf"/>
</dbReference>
<feature type="transmembrane region" description="Helical" evidence="6">
    <location>
        <begin position="386"/>
        <end position="407"/>
    </location>
</feature>
<comment type="subcellular location">
    <subcellularLocation>
        <location evidence="1">Cell membrane</location>
        <topology evidence="1">Multi-pass membrane protein</topology>
    </subcellularLocation>
</comment>
<feature type="transmembrane region" description="Helical" evidence="6">
    <location>
        <begin position="37"/>
        <end position="57"/>
    </location>
</feature>
<accession>A0A4R6JQT5</accession>
<dbReference type="Proteomes" id="UP000294901">
    <property type="component" value="Unassembled WGS sequence"/>
</dbReference>
<dbReference type="Gene3D" id="1.20.1250.20">
    <property type="entry name" value="MFS general substrate transporter like domains"/>
    <property type="match status" value="1"/>
</dbReference>
<proteinExistence type="predicted"/>
<dbReference type="InterPro" id="IPR011701">
    <property type="entry name" value="MFS"/>
</dbReference>
<keyword evidence="4 6" id="KW-1133">Transmembrane helix</keyword>
<feature type="transmembrane region" description="Helical" evidence="6">
    <location>
        <begin position="69"/>
        <end position="87"/>
    </location>
</feature>
<feature type="transmembrane region" description="Helical" evidence="6">
    <location>
        <begin position="231"/>
        <end position="254"/>
    </location>
</feature>
<dbReference type="SUPFAM" id="SSF103473">
    <property type="entry name" value="MFS general substrate transporter"/>
    <property type="match status" value="1"/>
</dbReference>
<dbReference type="PANTHER" id="PTHR23513">
    <property type="entry name" value="INTEGRAL MEMBRANE EFFLUX PROTEIN-RELATED"/>
    <property type="match status" value="1"/>
</dbReference>
<evidence type="ECO:0000313" key="7">
    <source>
        <dbReference type="EMBL" id="TDO37741.1"/>
    </source>
</evidence>
<feature type="transmembrane region" description="Helical" evidence="6">
    <location>
        <begin position="361"/>
        <end position="380"/>
    </location>
</feature>
<name>A0A4R6JQT5_9ACTN</name>
<dbReference type="EMBL" id="SNWR01000001">
    <property type="protein sequence ID" value="TDO37741.1"/>
    <property type="molecule type" value="Genomic_DNA"/>
</dbReference>
<dbReference type="RefSeq" id="WP_133872320.1">
    <property type="nucleotide sequence ID" value="NZ_BOMD01000097.1"/>
</dbReference>
<sequence length="420" mass="42044">MRRNAVLFVLISLLSGFGSTIMTLAAGIWVLDLTGSVSLAALTAICIYAPTFAAPWLGALVDRVPRRPLVIGVDLGLGLLLLTLLAVRSAPAAWLIFAVLLARGASYVLIEAGESAIMPSALPASMLGDVNGWRSSAQEGTKLIAPLAGATLYAWHGPTAVILLGAAMPLLTAACYAAVKLHPAFITRPQPTAGTPPHHSSARIEAVGGGEEGLSAVAGAGRPGLREGLRVLFSVPAVRNPVLLAAVAIGGSGLKDAAVLAHLVHDLHLPATHLGFLGTAQGAGSIVGGLIVGRVLARRSTITVAAIGAVVFAAGCVSQALPWFPAMVAGSVVIGVGLPWTLIAAVTAVQTLTPDHLLGRVAATSNTVMFGPVALGIPLGAAAIHIGAVVPLVVAAAASAAAAVAAVRAARVPQPASTPT</sequence>
<organism evidence="7 8">
    <name type="scientific">Paractinoplanes brasiliensis</name>
    <dbReference type="NCBI Taxonomy" id="52695"/>
    <lineage>
        <taxon>Bacteria</taxon>
        <taxon>Bacillati</taxon>
        <taxon>Actinomycetota</taxon>
        <taxon>Actinomycetes</taxon>
        <taxon>Micromonosporales</taxon>
        <taxon>Micromonosporaceae</taxon>
        <taxon>Paractinoplanes</taxon>
    </lineage>
</organism>
<evidence type="ECO:0000256" key="2">
    <source>
        <dbReference type="ARBA" id="ARBA00022475"/>
    </source>
</evidence>
<dbReference type="PANTHER" id="PTHR23513:SF6">
    <property type="entry name" value="MAJOR FACILITATOR SUPERFAMILY ASSOCIATED DOMAIN-CONTAINING PROTEIN"/>
    <property type="match status" value="1"/>
</dbReference>
<keyword evidence="2" id="KW-1003">Cell membrane</keyword>
<gene>
    <name evidence="7" type="ORF">C8E87_1375</name>
</gene>
<keyword evidence="3 6" id="KW-0812">Transmembrane</keyword>
<keyword evidence="5 6" id="KW-0472">Membrane</keyword>
<dbReference type="GO" id="GO:0005886">
    <property type="term" value="C:plasma membrane"/>
    <property type="evidence" value="ECO:0007669"/>
    <property type="project" value="UniProtKB-SubCell"/>
</dbReference>
<evidence type="ECO:0000256" key="1">
    <source>
        <dbReference type="ARBA" id="ARBA00004651"/>
    </source>
</evidence>
<comment type="caution">
    <text evidence="7">The sequence shown here is derived from an EMBL/GenBank/DDBJ whole genome shotgun (WGS) entry which is preliminary data.</text>
</comment>
<dbReference type="CDD" id="cd06173">
    <property type="entry name" value="MFS_MefA_like"/>
    <property type="match status" value="1"/>
</dbReference>